<dbReference type="GO" id="GO:0032259">
    <property type="term" value="P:methylation"/>
    <property type="evidence" value="ECO:0007669"/>
    <property type="project" value="UniProtKB-KW"/>
</dbReference>
<keyword evidence="4" id="KW-0812">Transmembrane</keyword>
<dbReference type="InterPro" id="IPR026170">
    <property type="entry name" value="FAM173A/B"/>
</dbReference>
<sequence>MGWAGLQGLAAFVLAAAWHAPGWVRLLHLFFMPVVVAALSLGLPPWLYLLALVLTFALSRNALLEQVPFYRSSEEAAHRLAALLPEGARLLEAGSADARLALLLHGLRPDVTVEACENAWAARLLAQWRWWRAGSPAGVRLSSQNFWAMSWQPYNAVYVFLSPAPMARVWQKFCSEAGPGSLLVSNSFEVPAVEPDARIALSGPLQKELLIWHRPHGAR</sequence>
<keyword evidence="4" id="KW-0472">Membrane</keyword>
<keyword evidence="6" id="KW-1185">Reference proteome</keyword>
<proteinExistence type="predicted"/>
<gene>
    <name evidence="5" type="ORF">Ga0061063_2097</name>
</gene>
<accession>A0A0K6H0I1</accession>
<dbReference type="Proteomes" id="UP000243535">
    <property type="component" value="Unassembled WGS sequence"/>
</dbReference>
<evidence type="ECO:0000313" key="5">
    <source>
        <dbReference type="EMBL" id="CUA84478.1"/>
    </source>
</evidence>
<evidence type="ECO:0000313" key="6">
    <source>
        <dbReference type="Proteomes" id="UP000243535"/>
    </source>
</evidence>
<keyword evidence="1" id="KW-0489">Methyltransferase</keyword>
<keyword evidence="4" id="KW-1133">Transmembrane helix</keyword>
<dbReference type="SUPFAM" id="SSF53335">
    <property type="entry name" value="S-adenosyl-L-methionine-dependent methyltransferases"/>
    <property type="match status" value="1"/>
</dbReference>
<protein>
    <submittedName>
        <fullName evidence="5">Uncharacterized protein</fullName>
    </submittedName>
</protein>
<organism evidence="5 6">
    <name type="scientific">Gulbenkiania indica</name>
    <dbReference type="NCBI Taxonomy" id="375574"/>
    <lineage>
        <taxon>Bacteria</taxon>
        <taxon>Pseudomonadati</taxon>
        <taxon>Pseudomonadota</taxon>
        <taxon>Betaproteobacteria</taxon>
        <taxon>Neisseriales</taxon>
        <taxon>Chromobacteriaceae</taxon>
        <taxon>Gulbenkiania</taxon>
    </lineage>
</organism>
<keyword evidence="3" id="KW-0949">S-adenosyl-L-methionine</keyword>
<dbReference type="EMBL" id="CYHA01000004">
    <property type="protein sequence ID" value="CUA84478.1"/>
    <property type="molecule type" value="Genomic_DNA"/>
</dbReference>
<dbReference type="PANTHER" id="PTHR13610:SF11">
    <property type="entry name" value="METHYLTRANSFERASE DOMAIN-CONTAINING PROTEIN"/>
    <property type="match status" value="1"/>
</dbReference>
<dbReference type="PANTHER" id="PTHR13610">
    <property type="entry name" value="METHYLTRANSFERASE DOMAIN-CONTAINING PROTEIN"/>
    <property type="match status" value="1"/>
</dbReference>
<dbReference type="InterPro" id="IPR029063">
    <property type="entry name" value="SAM-dependent_MTases_sf"/>
</dbReference>
<evidence type="ECO:0000256" key="4">
    <source>
        <dbReference type="SAM" id="Phobius"/>
    </source>
</evidence>
<dbReference type="Gene3D" id="3.40.50.150">
    <property type="entry name" value="Vaccinia Virus protein VP39"/>
    <property type="match status" value="1"/>
</dbReference>
<dbReference type="GO" id="GO:0016279">
    <property type="term" value="F:protein-lysine N-methyltransferase activity"/>
    <property type="evidence" value="ECO:0007669"/>
    <property type="project" value="InterPro"/>
</dbReference>
<evidence type="ECO:0000256" key="2">
    <source>
        <dbReference type="ARBA" id="ARBA00022679"/>
    </source>
</evidence>
<dbReference type="STRING" id="375574.GCA_001418035_01887"/>
<evidence type="ECO:0000256" key="1">
    <source>
        <dbReference type="ARBA" id="ARBA00022603"/>
    </source>
</evidence>
<reference evidence="6" key="1">
    <citation type="submission" date="2015-08" db="EMBL/GenBank/DDBJ databases">
        <authorList>
            <person name="Varghese N."/>
        </authorList>
    </citation>
    <scope>NUCLEOTIDE SEQUENCE [LARGE SCALE GENOMIC DNA]</scope>
    <source>
        <strain evidence="6">DSM 17901</strain>
    </source>
</reference>
<feature type="transmembrane region" description="Helical" evidence="4">
    <location>
        <begin position="27"/>
        <end position="58"/>
    </location>
</feature>
<keyword evidence="2" id="KW-0808">Transferase</keyword>
<name>A0A0K6H0I1_9NEIS</name>
<dbReference type="AlphaFoldDB" id="A0A0K6H0I1"/>
<evidence type="ECO:0000256" key="3">
    <source>
        <dbReference type="ARBA" id="ARBA00022691"/>
    </source>
</evidence>